<feature type="region of interest" description="Disordered" evidence="1">
    <location>
        <begin position="371"/>
        <end position="394"/>
    </location>
</feature>
<proteinExistence type="predicted"/>
<feature type="compositionally biased region" description="Pro residues" evidence="1">
    <location>
        <begin position="382"/>
        <end position="394"/>
    </location>
</feature>
<dbReference type="Proteomes" id="UP000276899">
    <property type="component" value="Chromosome"/>
</dbReference>
<evidence type="ECO:0000256" key="1">
    <source>
        <dbReference type="SAM" id="MobiDB-lite"/>
    </source>
</evidence>
<name>A0A3S4WFD8_9ACTO</name>
<keyword evidence="3" id="KW-1185">Reference proteome</keyword>
<evidence type="ECO:0000313" key="2">
    <source>
        <dbReference type="EMBL" id="VEG73709.1"/>
    </source>
</evidence>
<dbReference type="KEGG" id="asla:NCTC11923_00318"/>
<dbReference type="EMBL" id="LR134363">
    <property type="protein sequence ID" value="VEG73709.1"/>
    <property type="molecule type" value="Genomic_DNA"/>
</dbReference>
<organism evidence="2 3">
    <name type="scientific">Actinomyces slackii</name>
    <dbReference type="NCBI Taxonomy" id="52774"/>
    <lineage>
        <taxon>Bacteria</taxon>
        <taxon>Bacillati</taxon>
        <taxon>Actinomycetota</taxon>
        <taxon>Actinomycetes</taxon>
        <taxon>Actinomycetales</taxon>
        <taxon>Actinomycetaceae</taxon>
        <taxon>Actinomyces</taxon>
    </lineage>
</organism>
<sequence>MALAAISAQAYALASTAARIESKIDALRAELVERDRADLTALLHDVRNTYEESRECGFDDAETRKRIDTLAGRGDLGKMYQRYLSEAQKHQEGSTQSAAALIDARGRIASDLGALVAVWWACDLVGLMTIGALTAAGTEEVLMRHRVQELQSDLYRREAEVMAAVPFLRSRAHLILVDEENPDRAGKVKRFVEDKASGVLAKVPVPGIEGRSERPTLREAVGMIDKAIDSFNDARLAAPEPLVPEIWDGDADVMENLCEALRWLLPAGEGLLALVEIGESSEHLVVTKSRWGLVTRRDLVTAKGLDGLSPLTDLRYVVDSGLKNSGQHVEIVTRERVVPVELKRVKKGTDRGRTVERTLSLLRTAMNLPDDEREHDPLLSQPRPPCAALPPKAV</sequence>
<dbReference type="AlphaFoldDB" id="A0A3S4WFD8"/>
<accession>A0A3S4WFD8</accession>
<dbReference type="STRING" id="1278298.GCA_000428685_01495"/>
<dbReference type="RefSeq" id="WP_026426673.1">
    <property type="nucleotide sequence ID" value="NZ_CBCRWE010000055.1"/>
</dbReference>
<gene>
    <name evidence="2" type="ORF">NCTC11923_00318</name>
</gene>
<evidence type="ECO:0000313" key="3">
    <source>
        <dbReference type="Proteomes" id="UP000276899"/>
    </source>
</evidence>
<reference evidence="2 3" key="1">
    <citation type="submission" date="2018-12" db="EMBL/GenBank/DDBJ databases">
        <authorList>
            <consortium name="Pathogen Informatics"/>
        </authorList>
    </citation>
    <scope>NUCLEOTIDE SEQUENCE [LARGE SCALE GENOMIC DNA]</scope>
    <source>
        <strain evidence="2 3">NCTC11923</strain>
    </source>
</reference>
<protein>
    <submittedName>
        <fullName evidence="2">Uncharacterized protein</fullName>
    </submittedName>
</protein>